<accession>A0A5J4RWM5</accession>
<dbReference type="PANTHER" id="PTHR10887">
    <property type="entry name" value="DNA2/NAM7 HELICASE FAMILY"/>
    <property type="match status" value="1"/>
</dbReference>
<feature type="domain" description="S1 motif" evidence="1">
    <location>
        <begin position="103"/>
        <end position="170"/>
    </location>
</feature>
<evidence type="ECO:0000259" key="1">
    <source>
        <dbReference type="PROSITE" id="PS50126"/>
    </source>
</evidence>
<keyword evidence="2" id="KW-0687">Ribonucleoprotein</keyword>
<dbReference type="Gene3D" id="3.40.50.300">
    <property type="entry name" value="P-loop containing nucleotide triphosphate hydrolases"/>
    <property type="match status" value="2"/>
</dbReference>
<dbReference type="InterPro" id="IPR047187">
    <property type="entry name" value="SF1_C_Upf1"/>
</dbReference>
<dbReference type="InterPro" id="IPR012340">
    <property type="entry name" value="NA-bd_OB-fold"/>
</dbReference>
<dbReference type="InterPro" id="IPR003029">
    <property type="entry name" value="S1_domain"/>
</dbReference>
<name>A0A5J4RWM5_9ZZZZ</name>
<dbReference type="Pfam" id="PF02541">
    <property type="entry name" value="Ppx-GppA"/>
    <property type="match status" value="1"/>
</dbReference>
<comment type="caution">
    <text evidence="2">The sequence shown here is derived from an EMBL/GenBank/DDBJ whole genome shotgun (WGS) entry which is preliminary data.</text>
</comment>
<dbReference type="Pfam" id="PF13086">
    <property type="entry name" value="AAA_11"/>
    <property type="match status" value="1"/>
</dbReference>
<dbReference type="Pfam" id="PF13087">
    <property type="entry name" value="AAA_12"/>
    <property type="match status" value="1"/>
</dbReference>
<dbReference type="InterPro" id="IPR045055">
    <property type="entry name" value="DNA2/NAM7-like"/>
</dbReference>
<dbReference type="GO" id="GO:0003676">
    <property type="term" value="F:nucleic acid binding"/>
    <property type="evidence" value="ECO:0007669"/>
    <property type="project" value="InterPro"/>
</dbReference>
<dbReference type="PANTHER" id="PTHR10887:SF495">
    <property type="entry name" value="HELICASE SENATAXIN ISOFORM X1-RELATED"/>
    <property type="match status" value="1"/>
</dbReference>
<dbReference type="InterPro" id="IPR041679">
    <property type="entry name" value="DNA2/NAM7-like_C"/>
</dbReference>
<dbReference type="InterPro" id="IPR027417">
    <property type="entry name" value="P-loop_NTPase"/>
</dbReference>
<dbReference type="SMART" id="SM00316">
    <property type="entry name" value="S1"/>
    <property type="match status" value="2"/>
</dbReference>
<dbReference type="Gene3D" id="3.30.420.40">
    <property type="match status" value="1"/>
</dbReference>
<dbReference type="EMBL" id="SNRY01000682">
    <property type="protein sequence ID" value="KAA6337635.1"/>
    <property type="molecule type" value="Genomic_DNA"/>
</dbReference>
<dbReference type="Gene3D" id="3.30.420.150">
    <property type="entry name" value="Exopolyphosphatase. Domain 2"/>
    <property type="match status" value="1"/>
</dbReference>
<dbReference type="GO" id="GO:0005840">
    <property type="term" value="C:ribosome"/>
    <property type="evidence" value="ECO:0007669"/>
    <property type="project" value="UniProtKB-KW"/>
</dbReference>
<dbReference type="InterPro" id="IPR043129">
    <property type="entry name" value="ATPase_NBD"/>
</dbReference>
<dbReference type="InterPro" id="IPR041677">
    <property type="entry name" value="DNA2/NAM7_AAA_11"/>
</dbReference>
<dbReference type="GO" id="GO:0004386">
    <property type="term" value="F:helicase activity"/>
    <property type="evidence" value="ECO:0007669"/>
    <property type="project" value="InterPro"/>
</dbReference>
<gene>
    <name evidence="2" type="ORF">EZS27_014296</name>
</gene>
<dbReference type="SUPFAM" id="SSF52540">
    <property type="entry name" value="P-loop containing nucleoside triphosphate hydrolases"/>
    <property type="match status" value="1"/>
</dbReference>
<feature type="domain" description="S1 motif" evidence="1">
    <location>
        <begin position="6"/>
        <end position="73"/>
    </location>
</feature>
<dbReference type="CDD" id="cd18808">
    <property type="entry name" value="SF1_C_Upf1"/>
    <property type="match status" value="1"/>
</dbReference>
<dbReference type="SUPFAM" id="SSF50249">
    <property type="entry name" value="Nucleic acid-binding proteins"/>
    <property type="match status" value="2"/>
</dbReference>
<evidence type="ECO:0000313" key="2">
    <source>
        <dbReference type="EMBL" id="KAA6337635.1"/>
    </source>
</evidence>
<proteinExistence type="predicted"/>
<dbReference type="Pfam" id="PF00575">
    <property type="entry name" value="S1"/>
    <property type="match status" value="2"/>
</dbReference>
<dbReference type="InterPro" id="IPR003695">
    <property type="entry name" value="Ppx_GppA_N"/>
</dbReference>
<sequence>MQLTLNDIINATVISIADFGAFVEFNDGDSVMIYFKEIPNAKHGEIEKVLNIGDNIEALVIKGRKGEMSLSIAALQRQRRLEEIQKVNSNENIENIIVKPKENDIVKCLLSFVADFGAFVDLVNGGQGLIHYTQIPGATKGNISTVLDGDEFEAMVIEVKPGDKYSLSITKAIEQRTKEQVRQELSELDGEEKTIREIWKIFTEINKCLLQYMQQPILLDPKSCRINNGTNKLTVEVNTESKFKMFEKSFQSRFSTTLYQVSPNEWYFYKNVDELSEKTLEDFQSECESLYFTFFPQPMVEGTIRGFKQADKAIIEDRLLDYCPNMIVFSRKSNEIIFKQSYSKHSQAKEWYDFLTTMFEEIIAGSTIEDEETGEKREYAPISLEYSLCPLNADMDKFSLERNVFDLKEHENVIASSLKGAAFSCNGIEIGKLAKVDYPTMTFNVSQNNLAEIESLISAGNLTRITTDLNGDSEKINRLRESFDFITENPDQLRNPKLSIYLFDASKATPIQQDAIDLRVETINNNRLNKNLNDSQVEAIAKAVEAKDLALIQGPPGTGKSTAIAELVWQLALADAKKHILLTSEANLAVDNALDRLKYSDHNLVKPIRIGSGDRVSAEGLPYVITELKKWAGIDFSTNYLQREDNNAIIESEEYKYFNPSNVVLAKWMRNIYKRSQIKNVEIKRIWYDYLTDLPADERRKVYAAYMAACNLIGATCSSISEKNYLAIENSKKVTESKFLARYKAVFPKQDRINFDIVVQDEASKATPAELSLPLVYGKKSVIIGDHRQLPPNLDREDILYKLHYQQMLSPDIEEKQEIQQLEDFVRYHFDQLEKSHFERLYTQAKESIKGIFHYQYRMHPDINEVIRQFYTKDGGLECGLTHPVDLGVDDEDFTNNSSSRYHGIDIEGLISPENHVIWIDTKTPEILEGSSRANMGEIKAVDWVLSQLAKSPSFTSYSAQLKSGEEREIGLISFYGAQLKYLKRLWNNYSNTLSIKPSSVDRFQGMERNIVIVSLVRSNCIAENANQAPDFRIYKKFGYRPQYDLGFAKSPNRLNVALSRAKRLLIIVGNSDLYSSYKNKEGDAVYKNVYECILNNPNGRIIKWEDNLQKKKPRPINKDRSANLNTRDIKAIDTHLRVIETWLNPRASRENAKIATLELSTKAVKLLIGKDQERIKTSAVFSFDNFLRNADKTETGKGLNAQNEMDMQYFQRRVMPVIMKMKSIMRQEGVDVVYSVATAAYRTAKNREDIIKYIKDRAGINVRILSKKEESMSTLVAYSLSTSYKVELNNSPHIIMIDQGGGSTEVSVFGNMKLAGSYSINLGTTALRNILFLDAETDTSIEEALKKSDQKIKERLTALYKNMGNVMYSNEDTFCVSVGTAITKATGKKKNAAQHDTILSKQQIEAKIAQCNERILQQFDTVGELNNFDFEASQGNKELDGIITMRLGLPMFISLMERFNISKIHVSGTGLWYGIYFQHLLNIAEAE</sequence>
<dbReference type="SUPFAM" id="SSF53067">
    <property type="entry name" value="Actin-like ATPase domain"/>
    <property type="match status" value="2"/>
</dbReference>
<reference evidence="2" key="1">
    <citation type="submission" date="2019-03" db="EMBL/GenBank/DDBJ databases">
        <title>Single cell metagenomics reveals metabolic interactions within the superorganism composed of flagellate Streblomastix strix and complex community of Bacteroidetes bacteria on its surface.</title>
        <authorList>
            <person name="Treitli S.C."/>
            <person name="Kolisko M."/>
            <person name="Husnik F."/>
            <person name="Keeling P."/>
            <person name="Hampl V."/>
        </authorList>
    </citation>
    <scope>NUCLEOTIDE SEQUENCE</scope>
    <source>
        <strain evidence="2">STM</strain>
    </source>
</reference>
<organism evidence="2">
    <name type="scientific">termite gut metagenome</name>
    <dbReference type="NCBI Taxonomy" id="433724"/>
    <lineage>
        <taxon>unclassified sequences</taxon>
        <taxon>metagenomes</taxon>
        <taxon>organismal metagenomes</taxon>
    </lineage>
</organism>
<keyword evidence="2" id="KW-0689">Ribosomal protein</keyword>
<dbReference type="Gene3D" id="2.40.50.140">
    <property type="entry name" value="Nucleic acid-binding proteins"/>
    <property type="match status" value="2"/>
</dbReference>
<dbReference type="PROSITE" id="PS50126">
    <property type="entry name" value="S1"/>
    <property type="match status" value="2"/>
</dbReference>
<protein>
    <submittedName>
        <fullName evidence="2">30S ribosomal protein S1</fullName>
    </submittedName>
</protein>